<dbReference type="PRINTS" id="PR00038">
    <property type="entry name" value="HTHLUXR"/>
</dbReference>
<dbReference type="SMART" id="SM00448">
    <property type="entry name" value="REC"/>
    <property type="match status" value="1"/>
</dbReference>
<feature type="modified residue" description="4-aspartylphosphate" evidence="4">
    <location>
        <position position="52"/>
    </location>
</feature>
<dbReference type="InterPro" id="IPR001789">
    <property type="entry name" value="Sig_transdc_resp-reg_receiver"/>
</dbReference>
<dbReference type="STRING" id="1006004.GBAG_0233"/>
<dbReference type="OrthoDB" id="9796655at2"/>
<dbReference type="InterPro" id="IPR011006">
    <property type="entry name" value="CheY-like_superfamily"/>
</dbReference>
<dbReference type="InterPro" id="IPR051015">
    <property type="entry name" value="EvgA-like"/>
</dbReference>
<dbReference type="Proteomes" id="UP000028653">
    <property type="component" value="Unassembled WGS sequence"/>
</dbReference>
<evidence type="ECO:0000259" key="5">
    <source>
        <dbReference type="PROSITE" id="PS50043"/>
    </source>
</evidence>
<dbReference type="GO" id="GO:0003677">
    <property type="term" value="F:DNA binding"/>
    <property type="evidence" value="ECO:0007669"/>
    <property type="project" value="UniProtKB-KW"/>
</dbReference>
<protein>
    <submittedName>
        <fullName evidence="7">EvgA family positive transcription regulator</fullName>
    </submittedName>
</protein>
<dbReference type="InterPro" id="IPR000792">
    <property type="entry name" value="Tscrpt_reg_LuxR_C"/>
</dbReference>
<name>A0A085GLV8_9ENTR</name>
<organism evidence="7 8">
    <name type="scientific">Buttiauxella agrestis ATCC 33320</name>
    <dbReference type="NCBI Taxonomy" id="1006004"/>
    <lineage>
        <taxon>Bacteria</taxon>
        <taxon>Pseudomonadati</taxon>
        <taxon>Pseudomonadota</taxon>
        <taxon>Gammaproteobacteria</taxon>
        <taxon>Enterobacterales</taxon>
        <taxon>Enterobacteriaceae</taxon>
        <taxon>Buttiauxella</taxon>
    </lineage>
</organism>
<dbReference type="eggNOG" id="COG2197">
    <property type="taxonomic scope" value="Bacteria"/>
</dbReference>
<sequence>MNAIIVDDHPLARIAIRNLLDTNGITVTTELDSGEQVVQTVERLKPELLIIDVDIPGLSGIEVLEQLRKRHYLGIIIIISAKNELFYGKRSAEFGANGFVSKKEGMNNILAAIEAAKNGYSYFPFSLERFSGSTLTEQDKLDTLSTQEMKVLRYILNGIDYTTIASKMNISNKTVSTYKSRLMEKLDCSSLMELYDYAQRNKIG</sequence>
<dbReference type="Gene3D" id="1.10.10.10">
    <property type="entry name" value="Winged helix-like DNA-binding domain superfamily/Winged helix DNA-binding domain"/>
    <property type="match status" value="1"/>
</dbReference>
<evidence type="ECO:0000256" key="2">
    <source>
        <dbReference type="ARBA" id="ARBA00023012"/>
    </source>
</evidence>
<dbReference type="GO" id="GO:0006355">
    <property type="term" value="P:regulation of DNA-templated transcription"/>
    <property type="evidence" value="ECO:0007669"/>
    <property type="project" value="InterPro"/>
</dbReference>
<accession>A0A085GLV8</accession>
<dbReference type="Pfam" id="PF00072">
    <property type="entry name" value="Response_reg"/>
    <property type="match status" value="1"/>
</dbReference>
<proteinExistence type="predicted"/>
<keyword evidence="1 4" id="KW-0597">Phosphoprotein</keyword>
<dbReference type="InterPro" id="IPR058245">
    <property type="entry name" value="NreC/VraR/RcsB-like_REC"/>
</dbReference>
<feature type="domain" description="Response regulatory" evidence="6">
    <location>
        <begin position="2"/>
        <end position="117"/>
    </location>
</feature>
<dbReference type="RefSeq" id="WP_034492598.1">
    <property type="nucleotide sequence ID" value="NZ_JMPI01000006.1"/>
</dbReference>
<dbReference type="SUPFAM" id="SSF52172">
    <property type="entry name" value="CheY-like"/>
    <property type="match status" value="1"/>
</dbReference>
<evidence type="ECO:0000256" key="4">
    <source>
        <dbReference type="PROSITE-ProRule" id="PRU00169"/>
    </source>
</evidence>
<keyword evidence="3" id="KW-0238">DNA-binding</keyword>
<dbReference type="EMBL" id="JMPI01000006">
    <property type="protein sequence ID" value="KFC84703.1"/>
    <property type="molecule type" value="Genomic_DNA"/>
</dbReference>
<dbReference type="GO" id="GO:0000160">
    <property type="term" value="P:phosphorelay signal transduction system"/>
    <property type="evidence" value="ECO:0007669"/>
    <property type="project" value="InterPro"/>
</dbReference>
<dbReference type="PROSITE" id="PS00622">
    <property type="entry name" value="HTH_LUXR_1"/>
    <property type="match status" value="1"/>
</dbReference>
<dbReference type="InterPro" id="IPR016032">
    <property type="entry name" value="Sig_transdc_resp-reg_C-effctor"/>
</dbReference>
<dbReference type="CDD" id="cd06170">
    <property type="entry name" value="LuxR_C_like"/>
    <property type="match status" value="1"/>
</dbReference>
<keyword evidence="2" id="KW-0902">Two-component regulatory system</keyword>
<dbReference type="Gene3D" id="3.40.50.2300">
    <property type="match status" value="1"/>
</dbReference>
<gene>
    <name evidence="7" type="primary">evgA</name>
    <name evidence="7" type="ORF">GBAG_0233</name>
</gene>
<evidence type="ECO:0000313" key="8">
    <source>
        <dbReference type="Proteomes" id="UP000028653"/>
    </source>
</evidence>
<dbReference type="SUPFAM" id="SSF46894">
    <property type="entry name" value="C-terminal effector domain of the bipartite response regulators"/>
    <property type="match status" value="1"/>
</dbReference>
<dbReference type="AlphaFoldDB" id="A0A085GLV8"/>
<dbReference type="PROSITE" id="PS50043">
    <property type="entry name" value="HTH_LUXR_2"/>
    <property type="match status" value="1"/>
</dbReference>
<dbReference type="PANTHER" id="PTHR45566">
    <property type="entry name" value="HTH-TYPE TRANSCRIPTIONAL REGULATOR YHJB-RELATED"/>
    <property type="match status" value="1"/>
</dbReference>
<dbReference type="Pfam" id="PF00196">
    <property type="entry name" value="GerE"/>
    <property type="match status" value="1"/>
</dbReference>
<dbReference type="NCBIfam" id="NF007419">
    <property type="entry name" value="PRK09958.1"/>
    <property type="match status" value="1"/>
</dbReference>
<evidence type="ECO:0000256" key="3">
    <source>
        <dbReference type="ARBA" id="ARBA00023125"/>
    </source>
</evidence>
<reference evidence="7 8" key="1">
    <citation type="submission" date="2014-05" db="EMBL/GenBank/DDBJ databases">
        <title>ATOL: Assembling a taxonomically balanced genome-scale reconstruction of the evolutionary history of the Enterobacteriaceae.</title>
        <authorList>
            <person name="Plunkett G.III."/>
            <person name="Neeno-Eckwall E.C."/>
            <person name="Glasner J.D."/>
            <person name="Perna N.T."/>
        </authorList>
    </citation>
    <scope>NUCLEOTIDE SEQUENCE [LARGE SCALE GENOMIC DNA]</scope>
    <source>
        <strain evidence="7 8">ATCC 33320</strain>
    </source>
</reference>
<dbReference type="SMART" id="SM00421">
    <property type="entry name" value="HTH_LUXR"/>
    <property type="match status" value="1"/>
</dbReference>
<comment type="caution">
    <text evidence="7">The sequence shown here is derived from an EMBL/GenBank/DDBJ whole genome shotgun (WGS) entry which is preliminary data.</text>
</comment>
<dbReference type="InterPro" id="IPR058244">
    <property type="entry name" value="EvgA"/>
</dbReference>
<evidence type="ECO:0000259" key="6">
    <source>
        <dbReference type="PROSITE" id="PS50110"/>
    </source>
</evidence>
<dbReference type="CDD" id="cd17535">
    <property type="entry name" value="REC_NarL-like"/>
    <property type="match status" value="1"/>
</dbReference>
<feature type="domain" description="HTH luxR-type" evidence="5">
    <location>
        <begin position="137"/>
        <end position="202"/>
    </location>
</feature>
<dbReference type="InterPro" id="IPR036388">
    <property type="entry name" value="WH-like_DNA-bd_sf"/>
</dbReference>
<dbReference type="PANTHER" id="PTHR45566:SF2">
    <property type="entry name" value="NARL SUBFAMILY"/>
    <property type="match status" value="1"/>
</dbReference>
<evidence type="ECO:0000313" key="7">
    <source>
        <dbReference type="EMBL" id="KFC84703.1"/>
    </source>
</evidence>
<keyword evidence="8" id="KW-1185">Reference proteome</keyword>
<evidence type="ECO:0000256" key="1">
    <source>
        <dbReference type="ARBA" id="ARBA00022553"/>
    </source>
</evidence>
<dbReference type="PROSITE" id="PS50110">
    <property type="entry name" value="RESPONSE_REGULATORY"/>
    <property type="match status" value="1"/>
</dbReference>